<evidence type="ECO:0000256" key="1">
    <source>
        <dbReference type="SAM" id="MobiDB-lite"/>
    </source>
</evidence>
<accession>A0A914YPF2</accession>
<dbReference type="Proteomes" id="UP000887577">
    <property type="component" value="Unplaced"/>
</dbReference>
<dbReference type="WBParaSite" id="PSU_v2.g21513.t1">
    <property type="protein sequence ID" value="PSU_v2.g21513.t1"/>
    <property type="gene ID" value="PSU_v2.g21513"/>
</dbReference>
<sequence length="381" mass="43239">MSIFNNSRENWIENPDDDIEVLKHAPQIEGSDSDDENPAVRDFKQREAAALQKPRNNGIEATTTTIPAVSEDKKRLSSAELLVAGAFGGGGATSVNHRGGTIGGSTPATSSSSSSKPNQKQQQQQYAHDEGHDSDMSMSDSGRSDDDFASTSSNTRYVEEMLDDFRTINDLPHQEYTTLFTKVNNIRRELPIGQNEEMARLLDCTYQLVIRRRDRSIRVEDFLKLMSHCFDKILTDNNVREWTEATHVLDNIFKALLYVFAKYDGFDHLKKVIESRLIFNCENENLDMLLRVGKFLSAVTCHLHVQFCSTSSAFAREILKLLNEATDAKWMYKELKTLIDSPLLELTLVTKEVAAVLLNRQTIDRELIRQIDDVQLRFLLK</sequence>
<organism evidence="2 3">
    <name type="scientific">Panagrolaimus superbus</name>
    <dbReference type="NCBI Taxonomy" id="310955"/>
    <lineage>
        <taxon>Eukaryota</taxon>
        <taxon>Metazoa</taxon>
        <taxon>Ecdysozoa</taxon>
        <taxon>Nematoda</taxon>
        <taxon>Chromadorea</taxon>
        <taxon>Rhabditida</taxon>
        <taxon>Tylenchina</taxon>
        <taxon>Panagrolaimomorpha</taxon>
        <taxon>Panagrolaimoidea</taxon>
        <taxon>Panagrolaimidae</taxon>
        <taxon>Panagrolaimus</taxon>
    </lineage>
</organism>
<proteinExistence type="predicted"/>
<dbReference type="AlphaFoldDB" id="A0A914YPF2"/>
<feature type="compositionally biased region" description="Low complexity" evidence="1">
    <location>
        <begin position="110"/>
        <end position="125"/>
    </location>
</feature>
<feature type="region of interest" description="Disordered" evidence="1">
    <location>
        <begin position="90"/>
        <end position="153"/>
    </location>
</feature>
<reference evidence="3" key="1">
    <citation type="submission" date="2022-11" db="UniProtKB">
        <authorList>
            <consortium name="WormBaseParasite"/>
        </authorList>
    </citation>
    <scope>IDENTIFICATION</scope>
</reference>
<evidence type="ECO:0000313" key="2">
    <source>
        <dbReference type="Proteomes" id="UP000887577"/>
    </source>
</evidence>
<evidence type="ECO:0000313" key="3">
    <source>
        <dbReference type="WBParaSite" id="PSU_v2.g21513.t1"/>
    </source>
</evidence>
<protein>
    <submittedName>
        <fullName evidence="3">MIF4G domain-containing protein</fullName>
    </submittedName>
</protein>
<name>A0A914YPF2_9BILA</name>
<feature type="region of interest" description="Disordered" evidence="1">
    <location>
        <begin position="49"/>
        <end position="73"/>
    </location>
</feature>
<keyword evidence="2" id="KW-1185">Reference proteome</keyword>